<dbReference type="InterPro" id="IPR002156">
    <property type="entry name" value="RNaseH_domain"/>
</dbReference>
<dbReference type="EMBL" id="ASHM01028831">
    <property type="protein sequence ID" value="PNX75298.1"/>
    <property type="molecule type" value="Genomic_DNA"/>
</dbReference>
<evidence type="ECO:0000259" key="1">
    <source>
        <dbReference type="Pfam" id="PF13456"/>
    </source>
</evidence>
<accession>A0A2K3L9T8</accession>
<reference evidence="2 3" key="2">
    <citation type="journal article" date="2017" name="Front. Plant Sci.">
        <title>Gene Classification and Mining of Molecular Markers Useful in Red Clover (Trifolium pratense) Breeding.</title>
        <authorList>
            <person name="Istvanek J."/>
            <person name="Dluhosova J."/>
            <person name="Dluhos P."/>
            <person name="Patkova L."/>
            <person name="Nedelnik J."/>
            <person name="Repkova J."/>
        </authorList>
    </citation>
    <scope>NUCLEOTIDE SEQUENCE [LARGE SCALE GENOMIC DNA]</scope>
    <source>
        <strain evidence="3">cv. Tatra</strain>
        <tissue evidence="2">Young leaves</tissue>
    </source>
</reference>
<dbReference type="GO" id="GO:0004523">
    <property type="term" value="F:RNA-DNA hybrid ribonuclease activity"/>
    <property type="evidence" value="ECO:0007669"/>
    <property type="project" value="InterPro"/>
</dbReference>
<protein>
    <recommendedName>
        <fullName evidence="1">RNase H type-1 domain-containing protein</fullName>
    </recommendedName>
</protein>
<feature type="domain" description="RNase H type-1" evidence="1">
    <location>
        <begin position="45"/>
        <end position="101"/>
    </location>
</feature>
<evidence type="ECO:0000313" key="3">
    <source>
        <dbReference type="Proteomes" id="UP000236291"/>
    </source>
</evidence>
<name>A0A2K3L9T8_TRIPR</name>
<feature type="non-terminal residue" evidence="2">
    <location>
        <position position="120"/>
    </location>
</feature>
<dbReference type="GO" id="GO:0003676">
    <property type="term" value="F:nucleic acid binding"/>
    <property type="evidence" value="ECO:0007669"/>
    <property type="project" value="InterPro"/>
</dbReference>
<organism evidence="2 3">
    <name type="scientific">Trifolium pratense</name>
    <name type="common">Red clover</name>
    <dbReference type="NCBI Taxonomy" id="57577"/>
    <lineage>
        <taxon>Eukaryota</taxon>
        <taxon>Viridiplantae</taxon>
        <taxon>Streptophyta</taxon>
        <taxon>Embryophyta</taxon>
        <taxon>Tracheophyta</taxon>
        <taxon>Spermatophyta</taxon>
        <taxon>Magnoliopsida</taxon>
        <taxon>eudicotyledons</taxon>
        <taxon>Gunneridae</taxon>
        <taxon>Pentapetalae</taxon>
        <taxon>rosids</taxon>
        <taxon>fabids</taxon>
        <taxon>Fabales</taxon>
        <taxon>Fabaceae</taxon>
        <taxon>Papilionoideae</taxon>
        <taxon>50 kb inversion clade</taxon>
        <taxon>NPAAA clade</taxon>
        <taxon>Hologalegina</taxon>
        <taxon>IRL clade</taxon>
        <taxon>Trifolieae</taxon>
        <taxon>Trifolium</taxon>
    </lineage>
</organism>
<gene>
    <name evidence="2" type="ORF">L195_g031232</name>
</gene>
<reference evidence="2 3" key="1">
    <citation type="journal article" date="2014" name="Am. J. Bot.">
        <title>Genome assembly and annotation for red clover (Trifolium pratense; Fabaceae).</title>
        <authorList>
            <person name="Istvanek J."/>
            <person name="Jaros M."/>
            <person name="Krenek A."/>
            <person name="Repkova J."/>
        </authorList>
    </citation>
    <scope>NUCLEOTIDE SEQUENCE [LARGE SCALE GENOMIC DNA]</scope>
    <source>
        <strain evidence="3">cv. Tatra</strain>
        <tissue evidence="2">Young leaves</tissue>
    </source>
</reference>
<proteinExistence type="predicted"/>
<comment type="caution">
    <text evidence="2">The sequence shown here is derived from an EMBL/GenBank/DDBJ whole genome shotgun (WGS) entry which is preliminary data.</text>
</comment>
<dbReference type="AlphaFoldDB" id="A0A2K3L9T8"/>
<dbReference type="Proteomes" id="UP000236291">
    <property type="component" value="Unassembled WGS sequence"/>
</dbReference>
<evidence type="ECO:0000313" key="2">
    <source>
        <dbReference type="EMBL" id="PNX75298.1"/>
    </source>
</evidence>
<sequence>MILPNRCSRERYRRLQRGLRWEKPRLDWLKYNRQVGTAEFQQLKGPEAAALLEAMQFVRATGHHNVIFESDAQVIVDAISSNNADPAAATQVIEGSRKAMTVANDKVTAVKEGDDTEFLI</sequence>
<dbReference type="Pfam" id="PF13456">
    <property type="entry name" value="RVT_3"/>
    <property type="match status" value="1"/>
</dbReference>